<dbReference type="Gene3D" id="3.90.180.10">
    <property type="entry name" value="Medium-chain alcohol dehydrogenases, catalytic domain"/>
    <property type="match status" value="1"/>
</dbReference>
<dbReference type="GO" id="GO:0016297">
    <property type="term" value="F:fatty acyl-[ACP] hydrolase activity"/>
    <property type="evidence" value="ECO:0007669"/>
    <property type="project" value="UniProtKB-EC"/>
</dbReference>
<dbReference type="InterPro" id="IPR036291">
    <property type="entry name" value="NAD(P)-bd_dom_sf"/>
</dbReference>
<dbReference type="PANTHER" id="PTHR43775:SF23">
    <property type="entry name" value="FATTY ACID SYNTHASE 3"/>
    <property type="match status" value="1"/>
</dbReference>
<dbReference type="Gene3D" id="3.40.50.1820">
    <property type="entry name" value="alpha/beta hydrolase"/>
    <property type="match status" value="1"/>
</dbReference>
<feature type="compositionally biased region" description="Basic and acidic residues" evidence="2">
    <location>
        <begin position="557"/>
        <end position="571"/>
    </location>
</feature>
<dbReference type="GO" id="GO:0004312">
    <property type="term" value="F:fatty acid synthase activity"/>
    <property type="evidence" value="ECO:0007669"/>
    <property type="project" value="TreeGrafter"/>
</dbReference>
<sequence length="610" mass="67783">MRATKGVGVKVIVNCLRGSRLQSSLQCVAECGRFVQLGTADMEENTSIGMFMFLKNTTIFGIVLESIFNASFAWKQELHSAIQKGIKCGIVQPFERKIFTKQNILEALREHSNCNYVGKVVLTLEKEDKTNKNSLSKAEENTTSLVVDDNDSHLIIGTKFEDCLDIAEWLVARKASKITIASRSPIISALSERRLFLLHQYHDAHIVQSSADVLSTLAGAMSLIRNSLNLGPLKTIFAISLNDASSLHNLDVASRSLDSLSHFVSLINSSADISESRCKAGLPILDVQWAHNKKLENIRPVIRSLNQLLGKNTPTHVFIYVHDELIKDAKEDSTFDELVNFLPSSIEELEGVGFHFMSKSKSPLVLASSLSSGIGHALEVMPIFIIPGIQDCIKKLSDPLSKKLMYPTVYIELQDHMTLQDSTALIVKHMRNIQPVGPYNLVGVSWGGILALELARELQSQDQKIQLFLLDGAPDTTQSIAKLLGTGDELQCNLITRLLGIDSNKCHSSVPVGPRTKYQTHLVWFASDEEIKGFKLQLVGLEVARHASIIKSKRPRKESANPERRDVGEGLGMGRREGRYFRWTQPLNPSQWRGWEEARPILLADSTPLS</sequence>
<dbReference type="EC" id="3.1.2.14" evidence="1"/>
<accession>A0A7R9D501</accession>
<dbReference type="SUPFAM" id="SSF51735">
    <property type="entry name" value="NAD(P)-binding Rossmann-fold domains"/>
    <property type="match status" value="1"/>
</dbReference>
<dbReference type="Pfam" id="PF00975">
    <property type="entry name" value="Thioesterase"/>
    <property type="match status" value="1"/>
</dbReference>
<dbReference type="InterPro" id="IPR029058">
    <property type="entry name" value="AB_hydrolase_fold"/>
</dbReference>
<dbReference type="EMBL" id="OD003604">
    <property type="protein sequence ID" value="CAD7408241.1"/>
    <property type="molecule type" value="Genomic_DNA"/>
</dbReference>
<dbReference type="PANTHER" id="PTHR43775">
    <property type="entry name" value="FATTY ACID SYNTHASE"/>
    <property type="match status" value="1"/>
</dbReference>
<feature type="region of interest" description="Disordered" evidence="2">
    <location>
        <begin position="552"/>
        <end position="571"/>
    </location>
</feature>
<evidence type="ECO:0000259" key="3">
    <source>
        <dbReference type="Pfam" id="PF00975"/>
    </source>
</evidence>
<evidence type="ECO:0000256" key="2">
    <source>
        <dbReference type="SAM" id="MobiDB-lite"/>
    </source>
</evidence>
<protein>
    <recommendedName>
        <fullName evidence="1">oleoyl-[acyl-carrier-protein] hydrolase</fullName>
        <ecNumber evidence="1">3.1.2.14</ecNumber>
    </recommendedName>
</protein>
<dbReference type="GO" id="GO:0006633">
    <property type="term" value="P:fatty acid biosynthetic process"/>
    <property type="evidence" value="ECO:0007669"/>
    <property type="project" value="TreeGrafter"/>
</dbReference>
<dbReference type="InterPro" id="IPR001031">
    <property type="entry name" value="Thioesterase"/>
</dbReference>
<gene>
    <name evidence="4" type="ORF">TPSB3V08_LOCUS6258</name>
</gene>
<organism evidence="4">
    <name type="scientific">Timema poppense</name>
    <name type="common">Walking stick</name>
    <dbReference type="NCBI Taxonomy" id="170557"/>
    <lineage>
        <taxon>Eukaryota</taxon>
        <taxon>Metazoa</taxon>
        <taxon>Ecdysozoa</taxon>
        <taxon>Arthropoda</taxon>
        <taxon>Hexapoda</taxon>
        <taxon>Insecta</taxon>
        <taxon>Pterygota</taxon>
        <taxon>Neoptera</taxon>
        <taxon>Polyneoptera</taxon>
        <taxon>Phasmatodea</taxon>
        <taxon>Timematodea</taxon>
        <taxon>Timematoidea</taxon>
        <taxon>Timematidae</taxon>
        <taxon>Timema</taxon>
    </lineage>
</organism>
<reference evidence="4" key="1">
    <citation type="submission" date="2020-11" db="EMBL/GenBank/DDBJ databases">
        <authorList>
            <person name="Tran Van P."/>
        </authorList>
    </citation>
    <scope>NUCLEOTIDE SEQUENCE</scope>
</reference>
<evidence type="ECO:0000313" key="4">
    <source>
        <dbReference type="EMBL" id="CAD7408241.1"/>
    </source>
</evidence>
<name>A0A7R9D501_TIMPO</name>
<dbReference type="Gene3D" id="3.40.50.720">
    <property type="entry name" value="NAD(P)-binding Rossmann-like Domain"/>
    <property type="match status" value="1"/>
</dbReference>
<feature type="domain" description="Thioesterase" evidence="3">
    <location>
        <begin position="394"/>
        <end position="502"/>
    </location>
</feature>
<dbReference type="SUPFAM" id="SSF53474">
    <property type="entry name" value="alpha/beta-Hydrolases"/>
    <property type="match status" value="1"/>
</dbReference>
<evidence type="ECO:0000256" key="1">
    <source>
        <dbReference type="ARBA" id="ARBA00012480"/>
    </source>
</evidence>
<dbReference type="AlphaFoldDB" id="A0A7R9D501"/>
<proteinExistence type="predicted"/>
<dbReference type="InterPro" id="IPR050091">
    <property type="entry name" value="PKS_NRPS_Biosynth_Enz"/>
</dbReference>